<feature type="signal peptide" evidence="2">
    <location>
        <begin position="1"/>
        <end position="21"/>
    </location>
</feature>
<keyword evidence="4" id="KW-1185">Reference proteome</keyword>
<dbReference type="AlphaFoldDB" id="E3MH83"/>
<evidence type="ECO:0008006" key="5">
    <source>
        <dbReference type="Google" id="ProtNLM"/>
    </source>
</evidence>
<dbReference type="HOGENOM" id="CLU_100344_0_0_1"/>
<dbReference type="OrthoDB" id="5910354at2759"/>
<feature type="chain" id="PRO_5003176824" description="SCP domain-containing protein" evidence="2">
    <location>
        <begin position="22"/>
        <end position="253"/>
    </location>
</feature>
<evidence type="ECO:0000313" key="3">
    <source>
        <dbReference type="EMBL" id="EFP01738.1"/>
    </source>
</evidence>
<protein>
    <recommendedName>
        <fullName evidence="5">SCP domain-containing protein</fullName>
    </recommendedName>
</protein>
<name>E3MH83_CAERE</name>
<dbReference type="Proteomes" id="UP000008281">
    <property type="component" value="Unassembled WGS sequence"/>
</dbReference>
<dbReference type="InParanoid" id="E3MH83"/>
<evidence type="ECO:0000313" key="4">
    <source>
        <dbReference type="Proteomes" id="UP000008281"/>
    </source>
</evidence>
<sequence length="253" mass="28001">MPSKGLLLCAILLGIALLVESVRMLMELPKENSDKFLKKLNDKRREMAKRLNISDAYELVGFKRTCLPISYQFQTWDPELVKQIAEARQPGGPIESHINRTYSGSCSLYNLSQTHCYKQLPEDGRESYSNYFSLLSPIHRRIGCVEWERNSSEIECFLGPGLSLNGYMDQGSFQGFYGVPGSNCTAGYVNHDGLCALIGSFTTEKPLTKPPAKPSSDAKDKDSVGVTDVTSGSSTTSILIGFLVFSVSFSFSY</sequence>
<keyword evidence="2" id="KW-0732">Signal</keyword>
<evidence type="ECO:0000256" key="2">
    <source>
        <dbReference type="SAM" id="SignalP"/>
    </source>
</evidence>
<feature type="region of interest" description="Disordered" evidence="1">
    <location>
        <begin position="206"/>
        <end position="232"/>
    </location>
</feature>
<proteinExistence type="predicted"/>
<accession>E3MH83</accession>
<gene>
    <name evidence="3" type="ORF">CRE_23533</name>
</gene>
<evidence type="ECO:0000256" key="1">
    <source>
        <dbReference type="SAM" id="MobiDB-lite"/>
    </source>
</evidence>
<organism evidence="4">
    <name type="scientific">Caenorhabditis remanei</name>
    <name type="common">Caenorhabditis vulgaris</name>
    <dbReference type="NCBI Taxonomy" id="31234"/>
    <lineage>
        <taxon>Eukaryota</taxon>
        <taxon>Metazoa</taxon>
        <taxon>Ecdysozoa</taxon>
        <taxon>Nematoda</taxon>
        <taxon>Chromadorea</taxon>
        <taxon>Rhabditida</taxon>
        <taxon>Rhabditina</taxon>
        <taxon>Rhabditomorpha</taxon>
        <taxon>Rhabditoidea</taxon>
        <taxon>Rhabditidae</taxon>
        <taxon>Peloderinae</taxon>
        <taxon>Caenorhabditis</taxon>
    </lineage>
</organism>
<reference evidence="3" key="1">
    <citation type="submission" date="2007-07" db="EMBL/GenBank/DDBJ databases">
        <title>PCAP assembly of the Caenorhabditis remanei genome.</title>
        <authorList>
            <consortium name="The Caenorhabditis remanei Sequencing Consortium"/>
            <person name="Wilson R.K."/>
        </authorList>
    </citation>
    <scope>NUCLEOTIDE SEQUENCE [LARGE SCALE GENOMIC DNA]</scope>
    <source>
        <strain evidence="3">PB4641</strain>
    </source>
</reference>
<dbReference type="EMBL" id="DS268444">
    <property type="protein sequence ID" value="EFP01738.1"/>
    <property type="molecule type" value="Genomic_DNA"/>
</dbReference>